<comment type="caution">
    <text evidence="2">The sequence shown here is derived from an EMBL/GenBank/DDBJ whole genome shotgun (WGS) entry which is preliminary data.</text>
</comment>
<name>A0ABY3FBE9_9GAMM</name>
<sequence>MKKQLLPILALLSIPTVHANEVNLQALQACTFIENDFNRLLCYDNTMAGKSLTKPETTKTLTPPASSVTATADVAVASKQIVKVKNEDFGLEHKELVKENDNEITAVVTNVKEAPYGELIISLNNGQQWRQIGSDSLRIDQDDTVIIERGMFNSFLLKKAGQNRSIRVKRTN</sequence>
<dbReference type="InterPro" id="IPR016987">
    <property type="entry name" value="UCP023238"/>
</dbReference>
<evidence type="ECO:0000313" key="2">
    <source>
        <dbReference type="EMBL" id="TVU81996.1"/>
    </source>
</evidence>
<proteinExistence type="predicted"/>
<reference evidence="2 3" key="1">
    <citation type="submission" date="2019-07" db="EMBL/GenBank/DDBJ databases">
        <title>Diversity of Bacteria from Kongsfjorden, Arctic.</title>
        <authorList>
            <person name="Yu Y."/>
        </authorList>
    </citation>
    <scope>NUCLEOTIDE SEQUENCE [LARGE SCALE GENOMIC DNA]</scope>
    <source>
        <strain evidence="2 3">SM1927</strain>
    </source>
</reference>
<dbReference type="PIRSF" id="PIRSF032038">
    <property type="entry name" value="UCP023238"/>
    <property type="match status" value="1"/>
</dbReference>
<protein>
    <recommendedName>
        <fullName evidence="4">Type IV pilus biogenesis protein PilP</fullName>
    </recommendedName>
</protein>
<feature type="signal peptide" evidence="1">
    <location>
        <begin position="1"/>
        <end position="19"/>
    </location>
</feature>
<dbReference type="EMBL" id="VNFF01000014">
    <property type="protein sequence ID" value="TVU81996.1"/>
    <property type="molecule type" value="Genomic_DNA"/>
</dbReference>
<feature type="chain" id="PRO_5045385407" description="Type IV pilus biogenesis protein PilP" evidence="1">
    <location>
        <begin position="20"/>
        <end position="172"/>
    </location>
</feature>
<gene>
    <name evidence="2" type="ORF">FQP85_14880</name>
</gene>
<dbReference type="RefSeq" id="WP_145240061.1">
    <property type="nucleotide sequence ID" value="NZ_VNFF01000014.1"/>
</dbReference>
<keyword evidence="3" id="KW-1185">Reference proteome</keyword>
<accession>A0ABY3FBE9</accession>
<keyword evidence="1" id="KW-0732">Signal</keyword>
<dbReference type="Proteomes" id="UP000317938">
    <property type="component" value="Unassembled WGS sequence"/>
</dbReference>
<evidence type="ECO:0000313" key="3">
    <source>
        <dbReference type="Proteomes" id="UP000317938"/>
    </source>
</evidence>
<evidence type="ECO:0008006" key="4">
    <source>
        <dbReference type="Google" id="ProtNLM"/>
    </source>
</evidence>
<evidence type="ECO:0000256" key="1">
    <source>
        <dbReference type="SAM" id="SignalP"/>
    </source>
</evidence>
<organism evidence="2 3">
    <name type="scientific">Pseudoalteromonas neustonica</name>
    <dbReference type="NCBI Taxonomy" id="1840331"/>
    <lineage>
        <taxon>Bacteria</taxon>
        <taxon>Pseudomonadati</taxon>
        <taxon>Pseudomonadota</taxon>
        <taxon>Gammaproteobacteria</taxon>
        <taxon>Alteromonadales</taxon>
        <taxon>Pseudoalteromonadaceae</taxon>
        <taxon>Pseudoalteromonas</taxon>
    </lineage>
</organism>